<dbReference type="EMBL" id="UZAU01000262">
    <property type="status" value="NOT_ANNOTATED_CDS"/>
    <property type="molecule type" value="Genomic_DNA"/>
</dbReference>
<dbReference type="GO" id="GO:0019901">
    <property type="term" value="F:protein kinase binding"/>
    <property type="evidence" value="ECO:0007669"/>
    <property type="project" value="TreeGrafter"/>
</dbReference>
<dbReference type="EnsemblPlants" id="evm.model.03.634">
    <property type="protein sequence ID" value="cds.evm.model.03.634"/>
    <property type="gene ID" value="evm.TU.03.634"/>
</dbReference>
<dbReference type="AlphaFoldDB" id="A0A803P9S0"/>
<proteinExistence type="inferred from homology"/>
<dbReference type="GO" id="GO:0000407">
    <property type="term" value="C:phagophore assembly site"/>
    <property type="evidence" value="ECO:0007669"/>
    <property type="project" value="TreeGrafter"/>
</dbReference>
<comment type="similarity">
    <text evidence="1">Belongs to the ATG101 family.</text>
</comment>
<dbReference type="Gramene" id="evm.model.03.634">
    <property type="protein sequence ID" value="cds.evm.model.03.634"/>
    <property type="gene ID" value="evm.TU.03.634"/>
</dbReference>
<dbReference type="PANTHER" id="PTHR13292:SF0">
    <property type="entry name" value="AUTOPHAGY-RELATED PROTEIN 101"/>
    <property type="match status" value="1"/>
</dbReference>
<evidence type="ECO:0000313" key="4">
    <source>
        <dbReference type="EnsemblPlants" id="cds.evm.model.03.634"/>
    </source>
</evidence>
<evidence type="ECO:0000313" key="5">
    <source>
        <dbReference type="Proteomes" id="UP000596661"/>
    </source>
</evidence>
<evidence type="ECO:0000256" key="3">
    <source>
        <dbReference type="ARBA" id="ARBA00023006"/>
    </source>
</evidence>
<keyword evidence="3" id="KW-0072">Autophagy</keyword>
<dbReference type="GO" id="GO:1990316">
    <property type="term" value="C:Atg1/ULK1 kinase complex"/>
    <property type="evidence" value="ECO:0007669"/>
    <property type="project" value="TreeGrafter"/>
</dbReference>
<reference evidence="4" key="2">
    <citation type="submission" date="2021-03" db="UniProtKB">
        <authorList>
            <consortium name="EnsemblPlants"/>
        </authorList>
    </citation>
    <scope>IDENTIFICATION</scope>
</reference>
<evidence type="ECO:0000256" key="1">
    <source>
        <dbReference type="ARBA" id="ARBA00007130"/>
    </source>
</evidence>
<protein>
    <recommendedName>
        <fullName evidence="2">Autophagy-related protein 101</fullName>
    </recommendedName>
</protein>
<dbReference type="PANTHER" id="PTHR13292">
    <property type="entry name" value="AUTOPHAGY-RELATED PROTEIN 101"/>
    <property type="match status" value="1"/>
</dbReference>
<dbReference type="Pfam" id="PF07855">
    <property type="entry name" value="ATG101"/>
    <property type="match status" value="1"/>
</dbReference>
<dbReference type="GO" id="GO:0000045">
    <property type="term" value="P:autophagosome assembly"/>
    <property type="evidence" value="ECO:0007669"/>
    <property type="project" value="TreeGrafter"/>
</dbReference>
<keyword evidence="5" id="KW-1185">Reference proteome</keyword>
<accession>A0A803P9S0</accession>
<organism evidence="4 5">
    <name type="scientific">Cannabis sativa</name>
    <name type="common">Hemp</name>
    <name type="synonym">Marijuana</name>
    <dbReference type="NCBI Taxonomy" id="3483"/>
    <lineage>
        <taxon>Eukaryota</taxon>
        <taxon>Viridiplantae</taxon>
        <taxon>Streptophyta</taxon>
        <taxon>Embryophyta</taxon>
        <taxon>Tracheophyta</taxon>
        <taxon>Spermatophyta</taxon>
        <taxon>Magnoliopsida</taxon>
        <taxon>eudicotyledons</taxon>
        <taxon>Gunneridae</taxon>
        <taxon>Pentapetalae</taxon>
        <taxon>rosids</taxon>
        <taxon>fabids</taxon>
        <taxon>Rosales</taxon>
        <taxon>Cannabaceae</taxon>
        <taxon>Cannabis</taxon>
    </lineage>
</organism>
<name>A0A803P9S0_CANSA</name>
<reference evidence="4" key="1">
    <citation type="submission" date="2018-11" db="EMBL/GenBank/DDBJ databases">
        <authorList>
            <person name="Grassa J C."/>
        </authorList>
    </citation>
    <scope>NUCLEOTIDE SEQUENCE [LARGE SCALE GENOMIC DNA]</scope>
</reference>
<evidence type="ECO:0000256" key="2">
    <source>
        <dbReference type="ARBA" id="ARBA00018874"/>
    </source>
</evidence>
<sequence length="245" mass="28930">MFFADLLLEMNPPRHPAATTSPKARRSDSKFLFLYIGHENRWECLKEILLVWERQNIVVDTWLNNFYRKLKNPVPMSPCDILYTILFHRAIGLVRPKDADLELFDITYVQCGDLEIEKKIEEKIEQFISWVEKHPIKKSQNIVVGTWLNNFYRKLKNPVPMSPRDMITITRSSVNGWRFNIRAPLTPQQEVYLQRVHNGISAIESAMEYIQLYEITAESMTWLLSVVERMPEQLRDAVNIFHRPP</sequence>
<dbReference type="InterPro" id="IPR012445">
    <property type="entry name" value="ATG101"/>
</dbReference>
<dbReference type="Proteomes" id="UP000596661">
    <property type="component" value="Chromosome 3"/>
</dbReference>